<name>A0AA40BBV2_9PEZI</name>
<proteinExistence type="predicted"/>
<organism evidence="1 2">
    <name type="scientific">Lasiosphaeris hirsuta</name>
    <dbReference type="NCBI Taxonomy" id="260670"/>
    <lineage>
        <taxon>Eukaryota</taxon>
        <taxon>Fungi</taxon>
        <taxon>Dikarya</taxon>
        <taxon>Ascomycota</taxon>
        <taxon>Pezizomycotina</taxon>
        <taxon>Sordariomycetes</taxon>
        <taxon>Sordariomycetidae</taxon>
        <taxon>Sordariales</taxon>
        <taxon>Lasiosphaeriaceae</taxon>
        <taxon>Lasiosphaeris</taxon>
    </lineage>
</organism>
<evidence type="ECO:0000313" key="2">
    <source>
        <dbReference type="Proteomes" id="UP001172102"/>
    </source>
</evidence>
<dbReference type="AlphaFoldDB" id="A0AA40BBV2"/>
<accession>A0AA40BBV2</accession>
<gene>
    <name evidence="1" type="ORF">B0H67DRAFT_70243</name>
</gene>
<sequence length="75" mass="8320">MEVAFSAISALHLLLEFSICLPSRSPNVIHLSLYPFLIHTKLFVIIVLWYKGIGTFLSLGTLGMQLGNTGSEENR</sequence>
<comment type="caution">
    <text evidence="1">The sequence shown here is derived from an EMBL/GenBank/DDBJ whole genome shotgun (WGS) entry which is preliminary data.</text>
</comment>
<evidence type="ECO:0000313" key="1">
    <source>
        <dbReference type="EMBL" id="KAK0731365.1"/>
    </source>
</evidence>
<keyword evidence="2" id="KW-1185">Reference proteome</keyword>
<dbReference type="Proteomes" id="UP001172102">
    <property type="component" value="Unassembled WGS sequence"/>
</dbReference>
<dbReference type="EMBL" id="JAUKUA010000001">
    <property type="protein sequence ID" value="KAK0731365.1"/>
    <property type="molecule type" value="Genomic_DNA"/>
</dbReference>
<protein>
    <submittedName>
        <fullName evidence="1">Uncharacterized protein</fullName>
    </submittedName>
</protein>
<reference evidence="1" key="1">
    <citation type="submission" date="2023-06" db="EMBL/GenBank/DDBJ databases">
        <title>Genome-scale phylogeny and comparative genomics of the fungal order Sordariales.</title>
        <authorList>
            <consortium name="Lawrence Berkeley National Laboratory"/>
            <person name="Hensen N."/>
            <person name="Bonometti L."/>
            <person name="Westerberg I."/>
            <person name="Brannstrom I.O."/>
            <person name="Guillou S."/>
            <person name="Cros-Aarteil S."/>
            <person name="Calhoun S."/>
            <person name="Haridas S."/>
            <person name="Kuo A."/>
            <person name="Mondo S."/>
            <person name="Pangilinan J."/>
            <person name="Riley R."/>
            <person name="Labutti K."/>
            <person name="Andreopoulos B."/>
            <person name="Lipzen A."/>
            <person name="Chen C."/>
            <person name="Yanf M."/>
            <person name="Daum C."/>
            <person name="Ng V."/>
            <person name="Clum A."/>
            <person name="Steindorff A."/>
            <person name="Ohm R."/>
            <person name="Martin F."/>
            <person name="Silar P."/>
            <person name="Natvig D."/>
            <person name="Lalanne C."/>
            <person name="Gautier V."/>
            <person name="Ament-Velasquez S.L."/>
            <person name="Kruys A."/>
            <person name="Hutchinson M.I."/>
            <person name="Powell A.J."/>
            <person name="Barry K."/>
            <person name="Miller A.N."/>
            <person name="Grigoriev I.V."/>
            <person name="Debuchy R."/>
            <person name="Gladieux P."/>
            <person name="Thoren M.H."/>
            <person name="Johannesson H."/>
        </authorList>
    </citation>
    <scope>NUCLEOTIDE SEQUENCE</scope>
    <source>
        <strain evidence="1">SMH4607-1</strain>
    </source>
</reference>